<evidence type="ECO:0000313" key="2">
    <source>
        <dbReference type="Proteomes" id="UP001630127"/>
    </source>
</evidence>
<evidence type="ECO:0008006" key="3">
    <source>
        <dbReference type="Google" id="ProtNLM"/>
    </source>
</evidence>
<reference evidence="1 2" key="1">
    <citation type="submission" date="2024-11" db="EMBL/GenBank/DDBJ databases">
        <title>A near-complete genome assembly of Cinchona calisaya.</title>
        <authorList>
            <person name="Lian D.C."/>
            <person name="Zhao X.W."/>
            <person name="Wei L."/>
        </authorList>
    </citation>
    <scope>NUCLEOTIDE SEQUENCE [LARGE SCALE GENOMIC DNA]</scope>
    <source>
        <tissue evidence="1">Nenye</tissue>
    </source>
</reference>
<proteinExistence type="predicted"/>
<name>A0ABD2ZDD3_9GENT</name>
<protein>
    <recommendedName>
        <fullName evidence="3">DUF4378 domain-containing protein</fullName>
    </recommendedName>
</protein>
<evidence type="ECO:0000313" key="1">
    <source>
        <dbReference type="EMBL" id="KAL3517088.1"/>
    </source>
</evidence>
<gene>
    <name evidence="1" type="ORF">ACH5RR_023990</name>
</gene>
<dbReference type="PANTHER" id="PTHR33623">
    <property type="entry name" value="OS04G0572500 PROTEIN"/>
    <property type="match status" value="1"/>
</dbReference>
<keyword evidence="2" id="KW-1185">Reference proteome</keyword>
<dbReference type="PANTHER" id="PTHR33623:SF17">
    <property type="entry name" value="DUF4378 DOMAIN-CONTAINING PROTEIN"/>
    <property type="match status" value="1"/>
</dbReference>
<dbReference type="Proteomes" id="UP001630127">
    <property type="component" value="Unassembled WGS sequence"/>
</dbReference>
<dbReference type="AlphaFoldDB" id="A0ABD2ZDD3"/>
<dbReference type="EMBL" id="JBJUIK010000010">
    <property type="protein sequence ID" value="KAL3517088.1"/>
    <property type="molecule type" value="Genomic_DNA"/>
</dbReference>
<accession>A0ABD2ZDD3</accession>
<organism evidence="1 2">
    <name type="scientific">Cinchona calisaya</name>
    <dbReference type="NCBI Taxonomy" id="153742"/>
    <lineage>
        <taxon>Eukaryota</taxon>
        <taxon>Viridiplantae</taxon>
        <taxon>Streptophyta</taxon>
        <taxon>Embryophyta</taxon>
        <taxon>Tracheophyta</taxon>
        <taxon>Spermatophyta</taxon>
        <taxon>Magnoliopsida</taxon>
        <taxon>eudicotyledons</taxon>
        <taxon>Gunneridae</taxon>
        <taxon>Pentapetalae</taxon>
        <taxon>asterids</taxon>
        <taxon>lamiids</taxon>
        <taxon>Gentianales</taxon>
        <taxon>Rubiaceae</taxon>
        <taxon>Cinchonoideae</taxon>
        <taxon>Cinchoneae</taxon>
        <taxon>Cinchona</taxon>
    </lineage>
</organism>
<sequence>MAASPRFASYSCERRPRLLKDFLTEEYSVPSCSSNGFISPTKLLRNGSKNKAASISEKIIKAIKFLPFASMVKSHYSIIPRSISRKLSRSKDHKDGKSTISSGDEFSSPAVVPKIKDILRWKSFRDVVEEISTNWYERDFAAEEDLLPSWGGEINNNDFMGHKKMEGQLAFDENEQNSPVSVLDNSPFRDDEGSISLFNPTVGTILERRKCILRIQEFENLAKRETFIENEGFASKEKSTAKEDEETNVVEAKAWQLLSHIKATTPTAKYFEANYTEKVLLDFFRHELAIITTNKKQKDVELLALAKSWMSREYCEGSIFDCELLENAEASVRDMEIGLRWDKFNEEQEELVRQLEIYFLNDLLDELLADLVL</sequence>
<comment type="caution">
    <text evidence="1">The sequence shown here is derived from an EMBL/GenBank/DDBJ whole genome shotgun (WGS) entry which is preliminary data.</text>
</comment>